<name>A0A5J6T4H3_9CAUD</name>
<dbReference type="RefSeq" id="YP_010842527.1">
    <property type="nucleotide sequence ID" value="NC_079141.1"/>
</dbReference>
<sequence length="57" mass="6198">MKKKEVFSQVYDQRPTAAQMSIFLGQVPNGALIYIHGFANGGGGKVEAILETEQDDV</sequence>
<dbReference type="GeneID" id="80559319"/>
<keyword evidence="2" id="KW-1185">Reference proteome</keyword>
<proteinExistence type="predicted"/>
<dbReference type="Proteomes" id="UP000326272">
    <property type="component" value="Segment"/>
</dbReference>
<accession>A0A5J6T4H3</accession>
<dbReference type="KEGG" id="vg:80559319"/>
<protein>
    <submittedName>
        <fullName evidence="1">Uncharacterized protein</fullName>
    </submittedName>
</protein>
<gene>
    <name evidence="1" type="primary">57</name>
    <name evidence="1" type="ORF">SEA_GIBBOUS_57</name>
</gene>
<organism evidence="1 2">
    <name type="scientific">Gordonia phage Gibbous</name>
    <dbReference type="NCBI Taxonomy" id="2652405"/>
    <lineage>
        <taxon>Viruses</taxon>
        <taxon>Duplodnaviria</taxon>
        <taxon>Heunggongvirae</taxon>
        <taxon>Uroviricota</taxon>
        <taxon>Caudoviricetes</taxon>
        <taxon>Aziravirus</taxon>
        <taxon>Aziravirus gibbous</taxon>
    </lineage>
</organism>
<evidence type="ECO:0000313" key="2">
    <source>
        <dbReference type="Proteomes" id="UP000326272"/>
    </source>
</evidence>
<dbReference type="EMBL" id="MN310549">
    <property type="protein sequence ID" value="QFG05133.1"/>
    <property type="molecule type" value="Genomic_DNA"/>
</dbReference>
<reference evidence="1 2" key="1">
    <citation type="submission" date="2019-08" db="EMBL/GenBank/DDBJ databases">
        <authorList>
            <person name="Birge L.R."/>
            <person name="Bivans L.D."/>
            <person name="Blakestad S.M."/>
            <person name="Chesley E.K."/>
            <person name="Frank J.E."/>
            <person name="Hoagland S."/>
            <person name="Hultquist J."/>
            <person name="Lee N.R."/>
            <person name="Pena P.B."/>
            <person name="Ramsey E.P."/>
            <person name="Chia C."/>
            <person name="Gurney S.M.R."/>
            <person name="Garlena R.A."/>
            <person name="Russell D.A."/>
            <person name="Pope W.H."/>
            <person name="Jacobs-Sera D."/>
            <person name="Hatfull G.F."/>
        </authorList>
    </citation>
    <scope>NUCLEOTIDE SEQUENCE [LARGE SCALE GENOMIC DNA]</scope>
</reference>
<evidence type="ECO:0000313" key="1">
    <source>
        <dbReference type="EMBL" id="QFG05133.1"/>
    </source>
</evidence>